<dbReference type="OrthoDB" id="5405146at2"/>
<dbReference type="InterPro" id="IPR016032">
    <property type="entry name" value="Sig_transdc_resp-reg_C-effctor"/>
</dbReference>
<dbReference type="Pfam" id="PF00196">
    <property type="entry name" value="GerE"/>
    <property type="match status" value="1"/>
</dbReference>
<dbReference type="Gene3D" id="3.40.50.2300">
    <property type="match status" value="1"/>
</dbReference>
<accession>A0A495W1G1</accession>
<feature type="region of interest" description="Disordered" evidence="6">
    <location>
        <begin position="211"/>
        <end position="247"/>
    </location>
</feature>
<dbReference type="InterPro" id="IPR000792">
    <property type="entry name" value="Tscrpt_reg_LuxR_C"/>
</dbReference>
<keyword evidence="1 5" id="KW-0597">Phosphoprotein</keyword>
<proteinExistence type="predicted"/>
<dbReference type="SUPFAM" id="SSF52172">
    <property type="entry name" value="CheY-like"/>
    <property type="match status" value="1"/>
</dbReference>
<feature type="modified residue" description="4-aspartylphosphate" evidence="5">
    <location>
        <position position="54"/>
    </location>
</feature>
<feature type="domain" description="Response regulatory" evidence="8">
    <location>
        <begin position="3"/>
        <end position="119"/>
    </location>
</feature>
<feature type="domain" description="HTH luxR-type" evidence="7">
    <location>
        <begin position="138"/>
        <end position="203"/>
    </location>
</feature>
<comment type="caution">
    <text evidence="9">The sequence shown here is derived from an EMBL/GenBank/DDBJ whole genome shotgun (WGS) entry which is preliminary data.</text>
</comment>
<feature type="compositionally biased region" description="Basic and acidic residues" evidence="6">
    <location>
        <begin position="236"/>
        <end position="247"/>
    </location>
</feature>
<dbReference type="GO" id="GO:0003677">
    <property type="term" value="F:DNA binding"/>
    <property type="evidence" value="ECO:0007669"/>
    <property type="project" value="UniProtKB-KW"/>
</dbReference>
<dbReference type="SUPFAM" id="SSF46894">
    <property type="entry name" value="C-terminal effector domain of the bipartite response regulators"/>
    <property type="match status" value="1"/>
</dbReference>
<organism evidence="9 10">
    <name type="scientific">Saccharothrix australiensis</name>
    <dbReference type="NCBI Taxonomy" id="2072"/>
    <lineage>
        <taxon>Bacteria</taxon>
        <taxon>Bacillati</taxon>
        <taxon>Actinomycetota</taxon>
        <taxon>Actinomycetes</taxon>
        <taxon>Pseudonocardiales</taxon>
        <taxon>Pseudonocardiaceae</taxon>
        <taxon>Saccharothrix</taxon>
    </lineage>
</organism>
<dbReference type="EMBL" id="RBXO01000001">
    <property type="protein sequence ID" value="RKT55234.1"/>
    <property type="molecule type" value="Genomic_DNA"/>
</dbReference>
<dbReference type="GO" id="GO:0006355">
    <property type="term" value="P:regulation of DNA-templated transcription"/>
    <property type="evidence" value="ECO:0007669"/>
    <property type="project" value="InterPro"/>
</dbReference>
<evidence type="ECO:0000256" key="5">
    <source>
        <dbReference type="PROSITE-ProRule" id="PRU00169"/>
    </source>
</evidence>
<dbReference type="AlphaFoldDB" id="A0A495W1G1"/>
<dbReference type="InterPro" id="IPR001789">
    <property type="entry name" value="Sig_transdc_resp-reg_receiver"/>
</dbReference>
<dbReference type="InterPro" id="IPR058245">
    <property type="entry name" value="NreC/VraR/RcsB-like_REC"/>
</dbReference>
<keyword evidence="2" id="KW-0805">Transcription regulation</keyword>
<dbReference type="InterPro" id="IPR011006">
    <property type="entry name" value="CheY-like_superfamily"/>
</dbReference>
<dbReference type="PROSITE" id="PS50110">
    <property type="entry name" value="RESPONSE_REGULATORY"/>
    <property type="match status" value="1"/>
</dbReference>
<dbReference type="GO" id="GO:0000160">
    <property type="term" value="P:phosphorelay signal transduction system"/>
    <property type="evidence" value="ECO:0007669"/>
    <property type="project" value="InterPro"/>
</dbReference>
<evidence type="ECO:0000256" key="3">
    <source>
        <dbReference type="ARBA" id="ARBA00023125"/>
    </source>
</evidence>
<dbReference type="SMART" id="SM00448">
    <property type="entry name" value="REC"/>
    <property type="match status" value="1"/>
</dbReference>
<dbReference type="PANTHER" id="PTHR43214:SF24">
    <property type="entry name" value="TRANSCRIPTIONAL REGULATORY PROTEIN NARL-RELATED"/>
    <property type="match status" value="1"/>
</dbReference>
<dbReference type="PRINTS" id="PR00038">
    <property type="entry name" value="HTHLUXR"/>
</dbReference>
<reference evidence="9 10" key="1">
    <citation type="submission" date="2018-10" db="EMBL/GenBank/DDBJ databases">
        <title>Sequencing the genomes of 1000 actinobacteria strains.</title>
        <authorList>
            <person name="Klenk H.-P."/>
        </authorList>
    </citation>
    <scope>NUCLEOTIDE SEQUENCE [LARGE SCALE GENOMIC DNA]</scope>
    <source>
        <strain evidence="9 10">DSM 43800</strain>
    </source>
</reference>
<evidence type="ECO:0000259" key="7">
    <source>
        <dbReference type="PROSITE" id="PS50043"/>
    </source>
</evidence>
<dbReference type="PROSITE" id="PS00622">
    <property type="entry name" value="HTH_LUXR_1"/>
    <property type="match status" value="1"/>
</dbReference>
<keyword evidence="10" id="KW-1185">Reference proteome</keyword>
<dbReference type="SMART" id="SM00421">
    <property type="entry name" value="HTH_LUXR"/>
    <property type="match status" value="1"/>
</dbReference>
<evidence type="ECO:0000256" key="6">
    <source>
        <dbReference type="SAM" id="MobiDB-lite"/>
    </source>
</evidence>
<dbReference type="Pfam" id="PF00072">
    <property type="entry name" value="Response_reg"/>
    <property type="match status" value="1"/>
</dbReference>
<evidence type="ECO:0000256" key="1">
    <source>
        <dbReference type="ARBA" id="ARBA00022553"/>
    </source>
</evidence>
<evidence type="ECO:0000259" key="8">
    <source>
        <dbReference type="PROSITE" id="PS50110"/>
    </source>
</evidence>
<keyword evidence="3" id="KW-0238">DNA-binding</keyword>
<keyword evidence="4" id="KW-0804">Transcription</keyword>
<feature type="compositionally biased region" description="Low complexity" evidence="6">
    <location>
        <begin position="211"/>
        <end position="220"/>
    </location>
</feature>
<evidence type="ECO:0000313" key="10">
    <source>
        <dbReference type="Proteomes" id="UP000282084"/>
    </source>
</evidence>
<evidence type="ECO:0000256" key="2">
    <source>
        <dbReference type="ARBA" id="ARBA00023015"/>
    </source>
</evidence>
<dbReference type="CDD" id="cd06170">
    <property type="entry name" value="LuxR_C_like"/>
    <property type="match status" value="1"/>
</dbReference>
<name>A0A495W1G1_9PSEU</name>
<gene>
    <name evidence="9" type="ORF">C8E97_3892</name>
</gene>
<evidence type="ECO:0000256" key="4">
    <source>
        <dbReference type="ARBA" id="ARBA00023163"/>
    </source>
</evidence>
<dbReference type="CDD" id="cd17535">
    <property type="entry name" value="REC_NarL-like"/>
    <property type="match status" value="1"/>
</dbReference>
<dbReference type="InterPro" id="IPR039420">
    <property type="entry name" value="WalR-like"/>
</dbReference>
<dbReference type="Proteomes" id="UP000282084">
    <property type="component" value="Unassembled WGS sequence"/>
</dbReference>
<protein>
    <submittedName>
        <fullName evidence="9">LuxR family two component transcriptional regulator</fullName>
    </submittedName>
</protein>
<dbReference type="PROSITE" id="PS50043">
    <property type="entry name" value="HTH_LUXR_2"/>
    <property type="match status" value="1"/>
</dbReference>
<evidence type="ECO:0000313" key="9">
    <source>
        <dbReference type="EMBL" id="RKT55234.1"/>
    </source>
</evidence>
<dbReference type="PANTHER" id="PTHR43214">
    <property type="entry name" value="TWO-COMPONENT RESPONSE REGULATOR"/>
    <property type="match status" value="1"/>
</dbReference>
<sequence>MIRVLVADDHPVVRHGLRGMIEAEDDLEVVGEAASGAEAVAVVDARAPDVVLMDLRMPDGDGLWATGRVRTGHPACRVLVLTTYDTDTDITRAIEAGASGYLLKDCSQGELVDAVRAVHAGHTPLTPSVATALANRMRTPAHARLSEREVQILRLVAKGLSNADIGRELHIGAATVKSHLLRTFAKLGVNDRTAAVAAAVRRGHGVLDGVVPDGVVSNAPRTPPPGRCGTPATGRPDSDSSLVDRRG</sequence>